<protein>
    <recommendedName>
        <fullName evidence="1">Purple acid phosphatase N-terminal domain-containing protein</fullName>
    </recommendedName>
</protein>
<evidence type="ECO:0000313" key="3">
    <source>
        <dbReference type="Proteomes" id="UP001150904"/>
    </source>
</evidence>
<comment type="caution">
    <text evidence="2">The sequence shown here is derived from an EMBL/GenBank/DDBJ whole genome shotgun (WGS) entry which is preliminary data.</text>
</comment>
<dbReference type="SUPFAM" id="SSF49363">
    <property type="entry name" value="Purple acid phosphatase, N-terminal domain"/>
    <property type="match status" value="1"/>
</dbReference>
<dbReference type="RefSeq" id="XP_058311649.1">
    <property type="nucleotide sequence ID" value="XM_058449305.1"/>
</dbReference>
<proteinExistence type="predicted"/>
<reference evidence="2" key="2">
    <citation type="journal article" date="2023" name="IMA Fungus">
        <title>Comparative genomic study of the Penicillium genus elucidates a diverse pangenome and 15 lateral gene transfer events.</title>
        <authorList>
            <person name="Petersen C."/>
            <person name="Sorensen T."/>
            <person name="Nielsen M.R."/>
            <person name="Sondergaard T.E."/>
            <person name="Sorensen J.L."/>
            <person name="Fitzpatrick D.A."/>
            <person name="Frisvad J.C."/>
            <person name="Nielsen K.L."/>
        </authorList>
    </citation>
    <scope>NUCLEOTIDE SEQUENCE</scope>
    <source>
        <strain evidence="2">IBT 15544</strain>
    </source>
</reference>
<dbReference type="InterPro" id="IPR015914">
    <property type="entry name" value="PAPs_N"/>
</dbReference>
<dbReference type="GO" id="GO:0046872">
    <property type="term" value="F:metal ion binding"/>
    <property type="evidence" value="ECO:0007669"/>
    <property type="project" value="InterPro"/>
</dbReference>
<gene>
    <name evidence="2" type="ORF">N7498_002243</name>
</gene>
<dbReference type="Proteomes" id="UP001150904">
    <property type="component" value="Unassembled WGS sequence"/>
</dbReference>
<feature type="domain" description="Purple acid phosphatase N-terminal" evidence="1">
    <location>
        <begin position="4"/>
        <end position="63"/>
    </location>
</feature>
<evidence type="ECO:0000313" key="2">
    <source>
        <dbReference type="EMBL" id="KAJ5215836.1"/>
    </source>
</evidence>
<dbReference type="AlphaFoldDB" id="A0A9W9N9U2"/>
<dbReference type="Pfam" id="PF16656">
    <property type="entry name" value="Pur_ac_phosph_N"/>
    <property type="match status" value="1"/>
</dbReference>
<name>A0A9W9N9U2_9EURO</name>
<dbReference type="GeneID" id="83176606"/>
<reference evidence="2" key="1">
    <citation type="submission" date="2022-12" db="EMBL/GenBank/DDBJ databases">
        <authorList>
            <person name="Petersen C."/>
        </authorList>
    </citation>
    <scope>NUCLEOTIDE SEQUENCE</scope>
    <source>
        <strain evidence="2">IBT 15544</strain>
    </source>
</reference>
<dbReference type="OrthoDB" id="45007at2759"/>
<keyword evidence="3" id="KW-1185">Reference proteome</keyword>
<dbReference type="GO" id="GO:0003993">
    <property type="term" value="F:acid phosphatase activity"/>
    <property type="evidence" value="ECO:0007669"/>
    <property type="project" value="InterPro"/>
</dbReference>
<evidence type="ECO:0000259" key="1">
    <source>
        <dbReference type="Pfam" id="PF16656"/>
    </source>
</evidence>
<sequence>MVNSVSWSAFDKVDRLVVFYGKTPSALVHAASSDESVTYNTSSVYANYVTIEGLEPDTIYYYSLP</sequence>
<dbReference type="EMBL" id="JAPQKR010000005">
    <property type="protein sequence ID" value="KAJ5215836.1"/>
    <property type="molecule type" value="Genomic_DNA"/>
</dbReference>
<dbReference type="InterPro" id="IPR008963">
    <property type="entry name" value="Purple_acid_Pase-like_N"/>
</dbReference>
<dbReference type="Gene3D" id="2.60.40.380">
    <property type="entry name" value="Purple acid phosphatase-like, N-terminal"/>
    <property type="match status" value="1"/>
</dbReference>
<organism evidence="2 3">
    <name type="scientific">Penicillium cinerascens</name>
    <dbReference type="NCBI Taxonomy" id="70096"/>
    <lineage>
        <taxon>Eukaryota</taxon>
        <taxon>Fungi</taxon>
        <taxon>Dikarya</taxon>
        <taxon>Ascomycota</taxon>
        <taxon>Pezizomycotina</taxon>
        <taxon>Eurotiomycetes</taxon>
        <taxon>Eurotiomycetidae</taxon>
        <taxon>Eurotiales</taxon>
        <taxon>Aspergillaceae</taxon>
        <taxon>Penicillium</taxon>
    </lineage>
</organism>
<accession>A0A9W9N9U2</accession>